<dbReference type="InterPro" id="IPR008984">
    <property type="entry name" value="SMAD_FHA_dom_sf"/>
</dbReference>
<evidence type="ECO:0000256" key="10">
    <source>
        <dbReference type="ARBA" id="ARBA00023273"/>
    </source>
</evidence>
<organism evidence="15 16">
    <name type="scientific">Dimorphilus gyrociliatus</name>
    <dbReference type="NCBI Taxonomy" id="2664684"/>
    <lineage>
        <taxon>Eukaryota</taxon>
        <taxon>Metazoa</taxon>
        <taxon>Spiralia</taxon>
        <taxon>Lophotrochozoa</taxon>
        <taxon>Annelida</taxon>
        <taxon>Polychaeta</taxon>
        <taxon>Polychaeta incertae sedis</taxon>
        <taxon>Dinophilidae</taxon>
        <taxon>Dimorphilus</taxon>
    </lineage>
</organism>
<dbReference type="EMBL" id="CAJFCJ010000008">
    <property type="protein sequence ID" value="CAD5118123.1"/>
    <property type="molecule type" value="Genomic_DNA"/>
</dbReference>
<keyword evidence="16" id="KW-1185">Reference proteome</keyword>
<evidence type="ECO:0000256" key="2">
    <source>
        <dbReference type="ARBA" id="ARBA00004316"/>
    </source>
</evidence>
<sequence length="1194" mass="138003">MNFNVNATQEDLTLLQTLDEKTLLEEIQMRYKGNRIYTYIGDVLLSINPYKDISIYSIRHQREYTDIKIRQALPAHVYAIADNAYQTLRRTRQSQTIVINGESGSGKTQNAKFLTQHIAFVSGGHLDIDELETRIIKANPLLEAFGNAKTIANDNSSRFGKYLEIKFDNDGEMIGALINEYMLEKSRIIRCSPGERNFHIFYHMFAGLYDEQLKNNLLDQPDDHRILHTFDGSRVFADRQSYIYHQSAWDELMRIMTTVGFNEEQIETLIALLAAILHIADIEFAHDVETDGAYILNENCLEVSAEFLGVDAGDLARCFISSSQIVRGEEIVMLKTVPQAEDTRDALAVSLYSRVFAWIVRRINLMLMPERRYATGQTIGILDMAGFEDFNENSFEQLCINTANEELQFFFNFYVFRQELDEYSQEGVKGKTIKYTDNGAILEMLLQKPLGLFDIINEESKIRTATDLTLAEKFNKYFSAKKNIYIKIKSKPLCFTINHYAGPVTYGCGGFLEKNRHTLSHNLLDCLKMSQSQIVSDLYAAKLSSTGSLQMNPDAPMRNRQSVLYKKPPSLNLKNNQSISKKAGKQVKSKMSKGIVQTLDRTTNSKTLSSQFTNSLVELASKLHDSQPTFIRCIKPNSMKQSNKFDIELVRKQLKYTGVMEVIRIRKSGYPTRISHRQFIDLYKIIAFNLTSKVEPTGSNCLKILKATNLHQFEIGKTKVFLKHYHTELLVRKLDDIGWKIVRVQKQARSYLAKKRFKWLVVKAKAEQVELKAFCKSVANISNAKYDIINAHQHHDSLRFHKKAKELEQQRKAQQAQTAQENIYQATPISFALKKEKPKPRPRQITTSKKNQQPRSLSKMKMPPQETNKLLDTILDETLGRYTDIDIGIWAKVYYFERNEVVAKFYVRNREFVINDSDDEYQGRIIGIGCLENDIRDERVRRVRRLFGDGITLSRESDGSISIVRETTCPIIVRGYEYPEFFCLSRDVIENGGELEKNKKTTLFDMDEFKKRIASELEDEDKAGNMEKNLQRMTITRIAINEDTESDLQTPCWLAIINFCALDALGSDRVLKEIRMLIKQPHHKDDAIMKLRNGRMPPALSYFPPDKLTKMRRKRAENERYAVEIGDQLSEKNRFLFKRNWAKVNLRPKEQRQLGLGQDYRELEREEEHVQVLPPHEHVTKKKEWAKQKGGFNY</sequence>
<keyword evidence="6 11" id="KW-0067">ATP-binding</keyword>
<dbReference type="PROSITE" id="PS50096">
    <property type="entry name" value="IQ"/>
    <property type="match status" value="1"/>
</dbReference>
<keyword evidence="11" id="KW-0009">Actin-binding</keyword>
<dbReference type="SUPFAM" id="SSF49879">
    <property type="entry name" value="SMAD/FHA domain"/>
    <property type="match status" value="1"/>
</dbReference>
<dbReference type="OrthoDB" id="2914378at2759"/>
<dbReference type="GO" id="GO:0042995">
    <property type="term" value="C:cell projection"/>
    <property type="evidence" value="ECO:0007669"/>
    <property type="project" value="UniProtKB-SubCell"/>
</dbReference>
<evidence type="ECO:0000256" key="3">
    <source>
        <dbReference type="ARBA" id="ARBA00022490"/>
    </source>
</evidence>
<dbReference type="GO" id="GO:0016459">
    <property type="term" value="C:myosin complex"/>
    <property type="evidence" value="ECO:0007669"/>
    <property type="project" value="UniProtKB-KW"/>
</dbReference>
<evidence type="ECO:0000259" key="14">
    <source>
        <dbReference type="PROSITE" id="PS51456"/>
    </source>
</evidence>
<dbReference type="CDD" id="cd00124">
    <property type="entry name" value="MYSc"/>
    <property type="match status" value="1"/>
</dbReference>
<evidence type="ECO:0000313" key="16">
    <source>
        <dbReference type="Proteomes" id="UP000549394"/>
    </source>
</evidence>
<evidence type="ECO:0000313" key="15">
    <source>
        <dbReference type="EMBL" id="CAD5118123.1"/>
    </source>
</evidence>
<dbReference type="InterPro" id="IPR001609">
    <property type="entry name" value="Myosin_head_motor_dom-like"/>
</dbReference>
<keyword evidence="8 11" id="KW-0505">Motor protein</keyword>
<keyword evidence="10" id="KW-0966">Cell projection</keyword>
<dbReference type="GO" id="GO:0004674">
    <property type="term" value="F:protein serine/threonine kinase activity"/>
    <property type="evidence" value="ECO:0007669"/>
    <property type="project" value="TreeGrafter"/>
</dbReference>
<dbReference type="SMART" id="SM00524">
    <property type="entry name" value="DWB"/>
    <property type="match status" value="1"/>
</dbReference>
<dbReference type="SMART" id="SM00242">
    <property type="entry name" value="MYSc"/>
    <property type="match status" value="1"/>
</dbReference>
<dbReference type="Proteomes" id="UP000549394">
    <property type="component" value="Unassembled WGS sequence"/>
</dbReference>
<feature type="domain" description="Myosin motor" evidence="14">
    <location>
        <begin position="7"/>
        <end position="735"/>
    </location>
</feature>
<evidence type="ECO:0000259" key="13">
    <source>
        <dbReference type="PROSITE" id="PS51076"/>
    </source>
</evidence>
<dbReference type="Gene3D" id="1.20.58.530">
    <property type="match status" value="1"/>
</dbReference>
<reference evidence="15 16" key="1">
    <citation type="submission" date="2020-08" db="EMBL/GenBank/DDBJ databases">
        <authorList>
            <person name="Hejnol A."/>
        </authorList>
    </citation>
    <scope>NUCLEOTIDE SEQUENCE [LARGE SCALE GENOMIC DNA]</scope>
</reference>
<feature type="compositionally biased region" description="Polar residues" evidence="12">
    <location>
        <begin position="844"/>
        <end position="856"/>
    </location>
</feature>
<dbReference type="Gene3D" id="1.20.5.4820">
    <property type="match status" value="1"/>
</dbReference>
<keyword evidence="3" id="KW-0963">Cytoplasm</keyword>
<dbReference type="Gene3D" id="1.10.10.820">
    <property type="match status" value="1"/>
</dbReference>
<keyword evidence="5 11" id="KW-0547">Nucleotide-binding</keyword>
<evidence type="ECO:0000256" key="5">
    <source>
        <dbReference type="ARBA" id="ARBA00022741"/>
    </source>
</evidence>
<dbReference type="Gene3D" id="1.20.120.720">
    <property type="entry name" value="Myosin VI head, motor domain, U50 subdomain"/>
    <property type="match status" value="1"/>
</dbReference>
<evidence type="ECO:0000256" key="11">
    <source>
        <dbReference type="PROSITE-ProRule" id="PRU00782"/>
    </source>
</evidence>
<evidence type="ECO:0000256" key="1">
    <source>
        <dbReference type="ARBA" id="ARBA00004245"/>
    </source>
</evidence>
<dbReference type="GO" id="GO:0005524">
    <property type="term" value="F:ATP binding"/>
    <property type="evidence" value="ECO:0007669"/>
    <property type="project" value="UniProtKB-UniRule"/>
</dbReference>
<evidence type="ECO:0000256" key="9">
    <source>
        <dbReference type="ARBA" id="ARBA00023212"/>
    </source>
</evidence>
<comment type="subcellular location">
    <subcellularLocation>
        <location evidence="2">Cell projection</location>
    </subcellularLocation>
    <subcellularLocation>
        <location evidence="1">Cytoplasm</location>
        <location evidence="1">Cytoskeleton</location>
    </subcellularLocation>
</comment>
<evidence type="ECO:0000256" key="4">
    <source>
        <dbReference type="ARBA" id="ARBA00022737"/>
    </source>
</evidence>
<feature type="region of interest" description="Actin-binding" evidence="11">
    <location>
        <begin position="616"/>
        <end position="638"/>
    </location>
</feature>
<protein>
    <submittedName>
        <fullName evidence="15">DgyrCDS6862</fullName>
    </submittedName>
</protein>
<dbReference type="InterPro" id="IPR001132">
    <property type="entry name" value="SMAD_dom_Dwarfin-type"/>
</dbReference>
<dbReference type="Gene3D" id="3.40.850.10">
    <property type="entry name" value="Kinesin motor domain"/>
    <property type="match status" value="1"/>
</dbReference>
<keyword evidence="9" id="KW-0206">Cytoskeleton</keyword>
<comment type="similarity">
    <text evidence="11">Belongs to the TRAFAC class myosin-kinesin ATPase superfamily. Myosin family.</text>
</comment>
<dbReference type="PROSITE" id="PS51076">
    <property type="entry name" value="MH2"/>
    <property type="match status" value="1"/>
</dbReference>
<dbReference type="GO" id="GO:0000146">
    <property type="term" value="F:microfilament motor activity"/>
    <property type="evidence" value="ECO:0007669"/>
    <property type="project" value="TreeGrafter"/>
</dbReference>
<name>A0A7I8VP88_9ANNE</name>
<dbReference type="SUPFAM" id="SSF52540">
    <property type="entry name" value="P-loop containing nucleoside triphosphate hydrolases"/>
    <property type="match status" value="1"/>
</dbReference>
<dbReference type="InterPro" id="IPR052409">
    <property type="entry name" value="Myosin-III_kinase_activity"/>
</dbReference>
<dbReference type="PRINTS" id="PR00193">
    <property type="entry name" value="MYOSINHEAVY"/>
</dbReference>
<keyword evidence="7 11" id="KW-0518">Myosin</keyword>
<keyword evidence="4" id="KW-0677">Repeat</keyword>
<evidence type="ECO:0000256" key="12">
    <source>
        <dbReference type="SAM" id="MobiDB-lite"/>
    </source>
</evidence>
<dbReference type="PANTHER" id="PTHR46256:SF3">
    <property type="entry name" value="MYOSIN MOTOR DOMAIN-CONTAINING PROTEIN"/>
    <property type="match status" value="1"/>
</dbReference>
<dbReference type="InterPro" id="IPR017855">
    <property type="entry name" value="SMAD-like_dom_sf"/>
</dbReference>
<dbReference type="InterPro" id="IPR036961">
    <property type="entry name" value="Kinesin_motor_dom_sf"/>
</dbReference>
<evidence type="ECO:0000256" key="7">
    <source>
        <dbReference type="ARBA" id="ARBA00023123"/>
    </source>
</evidence>
<feature type="domain" description="MH2" evidence="13">
    <location>
        <begin position="890"/>
        <end position="1085"/>
    </location>
</feature>
<proteinExistence type="inferred from homology"/>
<gene>
    <name evidence="15" type="ORF">DGYR_LOCUS6553</name>
</gene>
<dbReference type="GO" id="GO:0006355">
    <property type="term" value="P:regulation of DNA-templated transcription"/>
    <property type="evidence" value="ECO:0007669"/>
    <property type="project" value="InterPro"/>
</dbReference>
<dbReference type="InterPro" id="IPR027417">
    <property type="entry name" value="P-loop_NTPase"/>
</dbReference>
<dbReference type="Gene3D" id="2.60.200.10">
    <property type="match status" value="1"/>
</dbReference>
<comment type="caution">
    <text evidence="15">The sequence shown here is derived from an EMBL/GenBank/DDBJ whole genome shotgun (WGS) entry which is preliminary data.</text>
</comment>
<dbReference type="PROSITE" id="PS51456">
    <property type="entry name" value="MYOSIN_MOTOR"/>
    <property type="match status" value="1"/>
</dbReference>
<dbReference type="AlphaFoldDB" id="A0A7I8VP88"/>
<feature type="region of interest" description="Disordered" evidence="12">
    <location>
        <begin position="835"/>
        <end position="863"/>
    </location>
</feature>
<accession>A0A7I8VP88</accession>
<dbReference type="GO" id="GO:0003779">
    <property type="term" value="F:actin binding"/>
    <property type="evidence" value="ECO:0007669"/>
    <property type="project" value="UniProtKB-KW"/>
</dbReference>
<evidence type="ECO:0000256" key="8">
    <source>
        <dbReference type="ARBA" id="ARBA00023175"/>
    </source>
</evidence>
<dbReference type="Pfam" id="PF00063">
    <property type="entry name" value="Myosin_head"/>
    <property type="match status" value="1"/>
</dbReference>
<feature type="binding site" evidence="11">
    <location>
        <begin position="101"/>
        <end position="108"/>
    </location>
    <ligand>
        <name>ATP</name>
        <dbReference type="ChEBI" id="CHEBI:30616"/>
    </ligand>
</feature>
<dbReference type="PANTHER" id="PTHR46256">
    <property type="entry name" value="AGAP011099-PA"/>
    <property type="match status" value="1"/>
</dbReference>
<dbReference type="GO" id="GO:0030832">
    <property type="term" value="P:regulation of actin filament length"/>
    <property type="evidence" value="ECO:0007669"/>
    <property type="project" value="TreeGrafter"/>
</dbReference>
<evidence type="ECO:0000256" key="6">
    <source>
        <dbReference type="ARBA" id="ARBA00022840"/>
    </source>
</evidence>
<dbReference type="Pfam" id="PF03166">
    <property type="entry name" value="MH2"/>
    <property type="match status" value="1"/>
</dbReference>